<proteinExistence type="predicted"/>
<sequence length="389" mass="44419">MFRQLLLLSTRAFCSSRFVQNSANHQNPFLYTSNVTDLASKIEASITMSKEVSSQTALEALRACRVLQHEIYQYDKFEQDPANKRIQKMIDVILIDEKVKFDGNLLKQVFLLKFPAPTTIKIIQNYYKRDPRAVIDMNTALIALRDSLYNGDINSAVKITDLTAGYPTYIQRKNDQLRRGVYQLAATAIGITFFSKVGVQQVIDMGWLSPAWKHLGSINAMVLTYLLNSSFFVAIVKFGRQLSFAGGDYLTWQKGTFYTHWYKHADEMAMCTRIVETDLKLNGGLENTPSLMEELCLKDENVSNHHTLQPGLTREGKKVRLLEPKDNLEDLKLQAYWMSGGDGFEWVEPDQDPAEILWRQHLAQLHRPGLNSSSAKSLKWAEELIEKPQ</sequence>
<evidence type="ECO:0000313" key="1">
    <source>
        <dbReference type="EMBL" id="SGZ49860.1"/>
    </source>
</evidence>
<keyword evidence="2" id="KW-1185">Reference proteome</keyword>
<reference evidence="1 2" key="1">
    <citation type="submission" date="2016-10" db="EMBL/GenBank/DDBJ databases">
        <authorList>
            <person name="de Groot N.N."/>
        </authorList>
    </citation>
    <scope>NUCLEOTIDE SEQUENCE [LARGE SCALE GENOMIC DNA]</scope>
    <source>
        <strain evidence="1 2">CBS 141442</strain>
    </source>
</reference>
<dbReference type="AlphaFoldDB" id="A0A1L0D079"/>
<gene>
    <name evidence="1" type="ORF">SAMEA4029010_CIC11G00000005160</name>
</gene>
<dbReference type="Proteomes" id="UP000182334">
    <property type="component" value="Chromosome II"/>
</dbReference>
<dbReference type="OrthoDB" id="4089405at2759"/>
<evidence type="ECO:0000313" key="2">
    <source>
        <dbReference type="Proteomes" id="UP000182334"/>
    </source>
</evidence>
<accession>A0A1L0D079</accession>
<organism evidence="1 2">
    <name type="scientific">Sungouiella intermedia</name>
    <dbReference type="NCBI Taxonomy" id="45354"/>
    <lineage>
        <taxon>Eukaryota</taxon>
        <taxon>Fungi</taxon>
        <taxon>Dikarya</taxon>
        <taxon>Ascomycota</taxon>
        <taxon>Saccharomycotina</taxon>
        <taxon>Pichiomycetes</taxon>
        <taxon>Metschnikowiaceae</taxon>
        <taxon>Sungouiella</taxon>
    </lineage>
</organism>
<name>A0A1L0D079_9ASCO</name>
<dbReference type="EMBL" id="LT635757">
    <property type="protein sequence ID" value="SGZ49860.1"/>
    <property type="molecule type" value="Genomic_DNA"/>
</dbReference>
<dbReference type="STRING" id="45354.A0A1L0D079"/>
<protein>
    <submittedName>
        <fullName evidence="1">CIC11C00000005160</fullName>
    </submittedName>
</protein>